<evidence type="ECO:0000256" key="5">
    <source>
        <dbReference type="ARBA" id="ARBA00022764"/>
    </source>
</evidence>
<dbReference type="InterPro" id="IPR006059">
    <property type="entry name" value="SBP"/>
</dbReference>
<organism evidence="6 7">
    <name type="scientific">Leuconostoc citreum</name>
    <dbReference type="NCBI Taxonomy" id="33964"/>
    <lineage>
        <taxon>Bacteria</taxon>
        <taxon>Bacillati</taxon>
        <taxon>Bacillota</taxon>
        <taxon>Bacilli</taxon>
        <taxon>Lactobacillales</taxon>
        <taxon>Lactobacillaceae</taxon>
        <taxon>Leuconostoc</taxon>
    </lineage>
</organism>
<comment type="caution">
    <text evidence="6">The sequence shown here is derived from an EMBL/GenBank/DDBJ whole genome shotgun (WGS) entry which is preliminary data.</text>
</comment>
<dbReference type="PANTHER" id="PTHR43649:SF31">
    <property type="entry name" value="SN-GLYCEROL-3-PHOSPHATE-BINDING PERIPLASMIC PROTEIN UGPB"/>
    <property type="match status" value="1"/>
</dbReference>
<keyword evidence="5" id="KW-0574">Periplasm</keyword>
<dbReference type="EMBL" id="BJJW01000002">
    <property type="protein sequence ID" value="GDZ83013.1"/>
    <property type="molecule type" value="Genomic_DNA"/>
</dbReference>
<dbReference type="RefSeq" id="WP_149333599.1">
    <property type="nucleotide sequence ID" value="NZ_BJJW01000002.1"/>
</dbReference>
<evidence type="ECO:0000256" key="2">
    <source>
        <dbReference type="ARBA" id="ARBA00008520"/>
    </source>
</evidence>
<evidence type="ECO:0000313" key="6">
    <source>
        <dbReference type="EMBL" id="GDZ83013.1"/>
    </source>
</evidence>
<evidence type="ECO:0000256" key="1">
    <source>
        <dbReference type="ARBA" id="ARBA00004196"/>
    </source>
</evidence>
<evidence type="ECO:0000256" key="4">
    <source>
        <dbReference type="ARBA" id="ARBA00022729"/>
    </source>
</evidence>
<evidence type="ECO:0000256" key="3">
    <source>
        <dbReference type="ARBA" id="ARBA00022448"/>
    </source>
</evidence>
<proteinExistence type="inferred from homology"/>
<dbReference type="Pfam" id="PF13416">
    <property type="entry name" value="SBP_bac_8"/>
    <property type="match status" value="1"/>
</dbReference>
<dbReference type="PANTHER" id="PTHR43649">
    <property type="entry name" value="ARABINOSE-BINDING PROTEIN-RELATED"/>
    <property type="match status" value="1"/>
</dbReference>
<dbReference type="GO" id="GO:0055085">
    <property type="term" value="P:transmembrane transport"/>
    <property type="evidence" value="ECO:0007669"/>
    <property type="project" value="InterPro"/>
</dbReference>
<dbReference type="AlphaFoldDB" id="A0A5A5TZK2"/>
<dbReference type="GO" id="GO:0030313">
    <property type="term" value="C:cell envelope"/>
    <property type="evidence" value="ECO:0007669"/>
    <property type="project" value="UniProtKB-SubCell"/>
</dbReference>
<keyword evidence="4" id="KW-0732">Signal</keyword>
<dbReference type="SUPFAM" id="SSF53850">
    <property type="entry name" value="Periplasmic binding protein-like II"/>
    <property type="match status" value="1"/>
</dbReference>
<comment type="similarity">
    <text evidence="2">Belongs to the bacterial solute-binding protein 1 family.</text>
</comment>
<reference evidence="6 7" key="1">
    <citation type="submission" date="2019-04" db="EMBL/GenBank/DDBJ databases">
        <title>A pseudo-fructophilic Leuconostoc citreum strain F192-5 isolated from peel of satsuma mandarin: the first report for isolation and characterization of strain-dependent fructophilic-like characteristics.</title>
        <authorList>
            <person name="Maeno S."/>
            <person name="Tanizawa Y."/>
            <person name="Kajikawa A."/>
            <person name="Kanesaki Y."/>
            <person name="Kubota E."/>
            <person name="Arita M."/>
            <person name="Leon D."/>
            <person name="Endo A."/>
        </authorList>
    </citation>
    <scope>NUCLEOTIDE SEQUENCE [LARGE SCALE GENOMIC DNA]</scope>
    <source>
        <strain evidence="6 7">F192-5</strain>
    </source>
</reference>
<dbReference type="Gene3D" id="3.40.190.10">
    <property type="entry name" value="Periplasmic binding protein-like II"/>
    <property type="match status" value="2"/>
</dbReference>
<accession>A0A5A5TZK2</accession>
<name>A0A5A5TZK2_LEUCI</name>
<comment type="subcellular location">
    <subcellularLocation>
        <location evidence="1">Cell envelope</location>
    </subcellularLocation>
</comment>
<dbReference type="PROSITE" id="PS01037">
    <property type="entry name" value="SBP_BACTERIAL_1"/>
    <property type="match status" value="1"/>
</dbReference>
<sequence>MKKKYVMSLIAIVLMISIVLLGMSRLSRPVSANQRTTIVFWHSMGGKPADALKKLVAKYNASQTKYTVVPQYQGAYTESLPKYINVANSSAAPAIVQAQEIATSTMLSTKSTEPVSRLLDSQVINQIEDNIARYYTVDNQLQSLPFNSSTPVLYYNKSLVEKLGLKTLPEDPSYQDILNLAQAITEKTNHQTKGMTIEAYGWLFEELTANQNQLLANQDNGRESGQYATKININTPAARRLMTFMKQAIQDKSFVSYGSGDIAEANQQTAFLAGKLGMFMQSSASTGDLQANAKFKLGVTYVPHADDIARNGLTLGGASLWVNKHQTTATKEGVTDFLKFMSSAQSQAQWQLATGYLAVNKNAKALPQVTSAIAKDPNLGVATKQLETSKKNSVTAGPLVPILPIERTNVETAMQSIVNGADIEKSLQTAEDATNKALASYNSANHMQK</sequence>
<dbReference type="Proteomes" id="UP000323274">
    <property type="component" value="Unassembled WGS sequence"/>
</dbReference>
<dbReference type="CDD" id="cd14748">
    <property type="entry name" value="PBP2_UgpB"/>
    <property type="match status" value="1"/>
</dbReference>
<dbReference type="InterPro" id="IPR006061">
    <property type="entry name" value="SBP_1_CS"/>
</dbReference>
<dbReference type="InterPro" id="IPR050490">
    <property type="entry name" value="Bact_solute-bd_prot1"/>
</dbReference>
<keyword evidence="3" id="KW-0813">Transport</keyword>
<evidence type="ECO:0000313" key="7">
    <source>
        <dbReference type="Proteomes" id="UP000323274"/>
    </source>
</evidence>
<protein>
    <submittedName>
        <fullName evidence="6">ABC transporter substrate-binding protein</fullName>
    </submittedName>
</protein>
<gene>
    <name evidence="6" type="ORF">LCIT_02550</name>
</gene>